<keyword evidence="2 8" id="KW-0812">Transmembrane</keyword>
<keyword evidence="10" id="KW-1185">Reference proteome</keyword>
<evidence type="ECO:0000256" key="8">
    <source>
        <dbReference type="HAMAP-Rule" id="MF_00728"/>
    </source>
</evidence>
<dbReference type="GO" id="GO:0005940">
    <property type="term" value="C:septin ring"/>
    <property type="evidence" value="ECO:0007669"/>
    <property type="project" value="InterPro"/>
</dbReference>
<dbReference type="GO" id="GO:0005886">
    <property type="term" value="C:plasma membrane"/>
    <property type="evidence" value="ECO:0007669"/>
    <property type="project" value="UniProtKB-SubCell"/>
</dbReference>
<feature type="topological domain" description="Extracellular" evidence="8">
    <location>
        <begin position="1"/>
        <end position="2"/>
    </location>
</feature>
<feature type="coiled-coil region" evidence="8">
    <location>
        <begin position="256"/>
        <end position="337"/>
    </location>
</feature>
<feature type="coiled-coil region" evidence="8">
    <location>
        <begin position="98"/>
        <end position="125"/>
    </location>
</feature>
<feature type="topological domain" description="Cytoplasmic" evidence="8">
    <location>
        <begin position="22"/>
        <end position="567"/>
    </location>
</feature>
<evidence type="ECO:0000256" key="5">
    <source>
        <dbReference type="ARBA" id="ARBA00023136"/>
    </source>
</evidence>
<organism evidence="9 10">
    <name type="scientific">Gracilibacillus oryzae</name>
    <dbReference type="NCBI Taxonomy" id="1672701"/>
    <lineage>
        <taxon>Bacteria</taxon>
        <taxon>Bacillati</taxon>
        <taxon>Bacillota</taxon>
        <taxon>Bacilli</taxon>
        <taxon>Bacillales</taxon>
        <taxon>Bacillaceae</taxon>
        <taxon>Gracilibacillus</taxon>
    </lineage>
</organism>
<keyword evidence="1 8" id="KW-0132">Cell division</keyword>
<reference evidence="9 10" key="1">
    <citation type="submission" date="2019-10" db="EMBL/GenBank/DDBJ databases">
        <title>Gracilibacillus sp. nov. isolated from rice seeds.</title>
        <authorList>
            <person name="He S."/>
        </authorList>
    </citation>
    <scope>NUCLEOTIDE SEQUENCE [LARGE SCALE GENOMIC DNA]</scope>
    <source>
        <strain evidence="9 10">TD8</strain>
    </source>
</reference>
<dbReference type="EMBL" id="WEID01000020">
    <property type="protein sequence ID" value="KAB8138303.1"/>
    <property type="molecule type" value="Genomic_DNA"/>
</dbReference>
<name>A0A7C8KTB9_9BACI</name>
<feature type="coiled-coil region" evidence="8">
    <location>
        <begin position="376"/>
        <end position="424"/>
    </location>
</feature>
<keyword evidence="3 8" id="KW-1133">Transmembrane helix</keyword>
<comment type="subcellular location">
    <subcellularLocation>
        <location evidence="8">Cell membrane</location>
        <topology evidence="8">Single-pass membrane protein</topology>
    </subcellularLocation>
    <text evidence="8">Colocalized with FtsZ to the nascent septal site.</text>
</comment>
<sequence length="567" mass="66582">MEFVIGGILLIIALMVVGLILRRKVYDHVDRLEEWKMNIMSRNVTAELGKIKQLNLLGETQDKFEKWKDNWDNIVTRTLPDMEEDLLDVEELANRFNINKARKRLASVENSLQKIDEDIDQIYQEVDSLLDSEKYTKEQIDIIGPQIKELKKHLLHNRTQFGNAELFFEARLTKLEKKLDSHQELEEGGNYIAAQQMIDELKEEIRILDDKIHVFPELYRKSKKILPEQIMELRREMLEMAEEGLRVEQFGFEKELKQYEKMLKDTILNLENGEIEDAAELLEQMEVRLNEIVVLLEKEEASKSIVENELPRLKSKTDELNKAYKVLKQEISELQRTYYIESADIEMFLSIEKWLEKLDSQFEQIEENYEMKTTHHLDIKGKLDQYLEDVDKLEEAQAEFYGKVQDLRKDEIDAKAKINELKLSLINMQKQLMKSNIPGVPSSLLNLLEESTDKCEVVLNNLQKHPLDMANVQHSLNEAEKSVNNFVQQTTSVLDQARLVEIAIQYGNRYRRNHPMLSAHLKEAEALFRNYKYEAALEVAVRAIEEIDEQALKKIEQLDEHFQEMMG</sequence>
<dbReference type="HAMAP" id="MF_00728">
    <property type="entry name" value="EzrA"/>
    <property type="match status" value="1"/>
</dbReference>
<evidence type="ECO:0000256" key="2">
    <source>
        <dbReference type="ARBA" id="ARBA00022692"/>
    </source>
</evidence>
<evidence type="ECO:0000256" key="3">
    <source>
        <dbReference type="ARBA" id="ARBA00022989"/>
    </source>
</evidence>
<accession>A0A7C8KTB9</accession>
<evidence type="ECO:0000313" key="10">
    <source>
        <dbReference type="Proteomes" id="UP000480246"/>
    </source>
</evidence>
<keyword evidence="9" id="KW-0418">Kinase</keyword>
<comment type="caution">
    <text evidence="9">The sequence shown here is derived from an EMBL/GenBank/DDBJ whole genome shotgun (WGS) entry which is preliminary data.</text>
</comment>
<dbReference type="InterPro" id="IPR010379">
    <property type="entry name" value="EzrA"/>
</dbReference>
<dbReference type="GO" id="GO:0016301">
    <property type="term" value="F:kinase activity"/>
    <property type="evidence" value="ECO:0007669"/>
    <property type="project" value="UniProtKB-KW"/>
</dbReference>
<keyword evidence="9" id="KW-0808">Transferase</keyword>
<dbReference type="AlphaFoldDB" id="A0A7C8KTB9"/>
<gene>
    <name evidence="8" type="primary">ezrA</name>
    <name evidence="9" type="ORF">F9U64_05590</name>
</gene>
<dbReference type="OrthoDB" id="1654473at2"/>
<comment type="function">
    <text evidence="8">Negative regulator of FtsZ ring formation; modulates the frequency and position of FtsZ ring formation. Inhibits FtsZ ring formation at polar sites. Interacts either with FtsZ or with one of its binding partners to promote depolymerization.</text>
</comment>
<keyword evidence="6 8" id="KW-0717">Septation</keyword>
<protein>
    <recommendedName>
        <fullName evidence="8">Septation ring formation regulator EzrA</fullName>
    </recommendedName>
</protein>
<evidence type="ECO:0000256" key="7">
    <source>
        <dbReference type="ARBA" id="ARBA00023306"/>
    </source>
</evidence>
<keyword evidence="8" id="KW-1003">Cell membrane</keyword>
<comment type="similarity">
    <text evidence="8">Belongs to the EzrA family.</text>
</comment>
<dbReference type="RefSeq" id="WP_153402024.1">
    <property type="nucleotide sequence ID" value="NZ_ML762426.1"/>
</dbReference>
<dbReference type="Pfam" id="PF06160">
    <property type="entry name" value="EzrA"/>
    <property type="match status" value="1"/>
</dbReference>
<evidence type="ECO:0000256" key="6">
    <source>
        <dbReference type="ARBA" id="ARBA00023210"/>
    </source>
</evidence>
<dbReference type="GO" id="GO:0000917">
    <property type="term" value="P:division septum assembly"/>
    <property type="evidence" value="ECO:0007669"/>
    <property type="project" value="UniProtKB-KW"/>
</dbReference>
<dbReference type="Proteomes" id="UP000480246">
    <property type="component" value="Unassembled WGS sequence"/>
</dbReference>
<keyword evidence="7 8" id="KW-0131">Cell cycle</keyword>
<proteinExistence type="inferred from homology"/>
<evidence type="ECO:0000256" key="1">
    <source>
        <dbReference type="ARBA" id="ARBA00022618"/>
    </source>
</evidence>
<keyword evidence="5 8" id="KW-0472">Membrane</keyword>
<dbReference type="GO" id="GO:0000921">
    <property type="term" value="P:septin ring assembly"/>
    <property type="evidence" value="ECO:0007669"/>
    <property type="project" value="InterPro"/>
</dbReference>
<keyword evidence="4 8" id="KW-0175">Coiled coil</keyword>
<evidence type="ECO:0000256" key="4">
    <source>
        <dbReference type="ARBA" id="ARBA00023054"/>
    </source>
</evidence>
<evidence type="ECO:0000313" key="9">
    <source>
        <dbReference type="EMBL" id="KAB8138303.1"/>
    </source>
</evidence>